<dbReference type="Proteomes" id="UP001161409">
    <property type="component" value="Unassembled WGS sequence"/>
</dbReference>
<comment type="caution">
    <text evidence="4">The sequence shown here is derived from an EMBL/GenBank/DDBJ whole genome shotgun (WGS) entry which is preliminary data.</text>
</comment>
<evidence type="ECO:0000313" key="4">
    <source>
        <dbReference type="EMBL" id="GLQ08049.1"/>
    </source>
</evidence>
<protein>
    <submittedName>
        <fullName evidence="4">Phosphoribosyltransferase</fullName>
    </submittedName>
</protein>
<dbReference type="CDD" id="cd06223">
    <property type="entry name" value="PRTases_typeI"/>
    <property type="match status" value="1"/>
</dbReference>
<evidence type="ECO:0000259" key="3">
    <source>
        <dbReference type="Pfam" id="PF18912"/>
    </source>
</evidence>
<comment type="similarity">
    <text evidence="1">Belongs to the ComF/GntX family.</text>
</comment>
<dbReference type="EMBL" id="BSNF01000010">
    <property type="protein sequence ID" value="GLQ08049.1"/>
    <property type="molecule type" value="Genomic_DNA"/>
</dbReference>
<dbReference type="InterPro" id="IPR044005">
    <property type="entry name" value="DZR_2"/>
</dbReference>
<dbReference type="GO" id="GO:0016757">
    <property type="term" value="F:glycosyltransferase activity"/>
    <property type="evidence" value="ECO:0007669"/>
    <property type="project" value="UniProtKB-KW"/>
</dbReference>
<reference evidence="4" key="1">
    <citation type="journal article" date="2014" name="Int. J. Syst. Evol. Microbiol.">
        <title>Complete genome of a new Firmicutes species belonging to the dominant human colonic microbiota ('Ruminococcus bicirculans') reveals two chromosomes and a selective capacity to utilize plant glucans.</title>
        <authorList>
            <consortium name="NISC Comparative Sequencing Program"/>
            <person name="Wegmann U."/>
            <person name="Louis P."/>
            <person name="Goesmann A."/>
            <person name="Henrissat B."/>
            <person name="Duncan S.H."/>
            <person name="Flint H.J."/>
        </authorList>
    </citation>
    <scope>NUCLEOTIDE SEQUENCE</scope>
    <source>
        <strain evidence="4">NBRC 103408</strain>
    </source>
</reference>
<evidence type="ECO:0000256" key="1">
    <source>
        <dbReference type="ARBA" id="ARBA00008007"/>
    </source>
</evidence>
<dbReference type="Gene3D" id="3.40.50.2020">
    <property type="match status" value="1"/>
</dbReference>
<dbReference type="InterPro" id="IPR029057">
    <property type="entry name" value="PRTase-like"/>
</dbReference>
<organism evidence="4 5">
    <name type="scientific">Sneathiella chinensis</name>
    <dbReference type="NCBI Taxonomy" id="349750"/>
    <lineage>
        <taxon>Bacteria</taxon>
        <taxon>Pseudomonadati</taxon>
        <taxon>Pseudomonadota</taxon>
        <taxon>Alphaproteobacteria</taxon>
        <taxon>Sneathiellales</taxon>
        <taxon>Sneathiellaceae</taxon>
        <taxon>Sneathiella</taxon>
    </lineage>
</organism>
<proteinExistence type="inferred from homology"/>
<evidence type="ECO:0000313" key="5">
    <source>
        <dbReference type="Proteomes" id="UP001161409"/>
    </source>
</evidence>
<feature type="domain" description="Phosphoribosyltransferase" evidence="2">
    <location>
        <begin position="201"/>
        <end position="245"/>
    </location>
</feature>
<dbReference type="InterPro" id="IPR051910">
    <property type="entry name" value="ComF/GntX_DNA_util-trans"/>
</dbReference>
<dbReference type="SUPFAM" id="SSF53271">
    <property type="entry name" value="PRTase-like"/>
    <property type="match status" value="1"/>
</dbReference>
<evidence type="ECO:0000259" key="2">
    <source>
        <dbReference type="Pfam" id="PF00156"/>
    </source>
</evidence>
<gene>
    <name evidence="4" type="ORF">GCM10007924_32710</name>
</gene>
<keyword evidence="5" id="KW-1185">Reference proteome</keyword>
<dbReference type="Pfam" id="PF18912">
    <property type="entry name" value="DZR_2"/>
    <property type="match status" value="1"/>
</dbReference>
<accession>A0ABQ5U9Y5</accession>
<sequence>MGNIFSKTALLAMGRSCLDALFPPGCPRCGEEVDRVGALCPDCWPSLDFISDPLCHICGIPFEYSQGEAALCGACIAAPPPYAGLRSALHYNEASRAMVLSFKHGDRSDRAPTFAAWMKRAGRDLLEQSEMVAPVPLHPSRLIKRRYNQSALLASGIAKGTGLDLAQDLLVRTRATASQGNYSAKGRVRNVRGAFAVNTRWQPHIEGKTVLLVDDVLTTGATVEACTRSLLSQGVTAVNVLTLCRVVQPASLNI</sequence>
<dbReference type="Pfam" id="PF00156">
    <property type="entry name" value="Pribosyltran"/>
    <property type="match status" value="1"/>
</dbReference>
<keyword evidence="4" id="KW-0328">Glycosyltransferase</keyword>
<dbReference type="PANTHER" id="PTHR47505:SF1">
    <property type="entry name" value="DNA UTILIZATION PROTEIN YHGH"/>
    <property type="match status" value="1"/>
</dbReference>
<name>A0ABQ5U9Y5_9PROT</name>
<dbReference type="InterPro" id="IPR000836">
    <property type="entry name" value="PRTase_dom"/>
</dbReference>
<reference evidence="4" key="2">
    <citation type="submission" date="2023-01" db="EMBL/GenBank/DDBJ databases">
        <title>Draft genome sequence of Sneathiella chinensis strain NBRC 103408.</title>
        <authorList>
            <person name="Sun Q."/>
            <person name="Mori K."/>
        </authorList>
    </citation>
    <scope>NUCLEOTIDE SEQUENCE</scope>
    <source>
        <strain evidence="4">NBRC 103408</strain>
    </source>
</reference>
<dbReference type="PANTHER" id="PTHR47505">
    <property type="entry name" value="DNA UTILIZATION PROTEIN YHGH"/>
    <property type="match status" value="1"/>
</dbReference>
<dbReference type="RefSeq" id="WP_169560118.1">
    <property type="nucleotide sequence ID" value="NZ_BSNF01000010.1"/>
</dbReference>
<keyword evidence="4" id="KW-0808">Transferase</keyword>
<feature type="domain" description="Double zinc ribbon" evidence="3">
    <location>
        <begin position="18"/>
        <end position="75"/>
    </location>
</feature>